<name>A0A6J5B387_9BURK</name>
<sequence>MSVSRAMREIDSAEFTEWLAYYDIEPFGERFSDLRTGLITSAIYNVNRNVKAHPNAFGALHFIPWATERIAANDDAQPVLLPDKEAQSNLISAALFGVVPGGKKTV</sequence>
<dbReference type="Pfam" id="PF06223">
    <property type="entry name" value="Phage_tail_T"/>
    <property type="match status" value="1"/>
</dbReference>
<evidence type="ECO:0000259" key="1">
    <source>
        <dbReference type="Pfam" id="PF06223"/>
    </source>
</evidence>
<dbReference type="InterPro" id="IPR009350">
    <property type="entry name" value="Phage_tail_T"/>
</dbReference>
<dbReference type="EMBL" id="CADIKC010000003">
    <property type="protein sequence ID" value="CAB3688559.1"/>
    <property type="molecule type" value="Genomic_DNA"/>
</dbReference>
<organism evidence="2 3">
    <name type="scientific">Paraburkholderia sediminicola</name>
    <dbReference type="NCBI Taxonomy" id="458836"/>
    <lineage>
        <taxon>Bacteria</taxon>
        <taxon>Pseudomonadati</taxon>
        <taxon>Pseudomonadota</taxon>
        <taxon>Betaproteobacteria</taxon>
        <taxon>Burkholderiales</taxon>
        <taxon>Burkholderiaceae</taxon>
        <taxon>Paraburkholderia</taxon>
    </lineage>
</organism>
<keyword evidence="3" id="KW-1185">Reference proteome</keyword>
<feature type="domain" description="Minor tail T" evidence="1">
    <location>
        <begin position="11"/>
        <end position="86"/>
    </location>
</feature>
<evidence type="ECO:0000313" key="2">
    <source>
        <dbReference type="EMBL" id="CAB3688559.1"/>
    </source>
</evidence>
<protein>
    <recommendedName>
        <fullName evidence="1">Minor tail T domain-containing protein</fullName>
    </recommendedName>
</protein>
<evidence type="ECO:0000313" key="3">
    <source>
        <dbReference type="Proteomes" id="UP000494255"/>
    </source>
</evidence>
<gene>
    <name evidence="2" type="ORF">LMG24238_02992</name>
</gene>
<proteinExistence type="predicted"/>
<dbReference type="AlphaFoldDB" id="A0A6J5B387"/>
<accession>A0A6J5B387</accession>
<reference evidence="2 3" key="1">
    <citation type="submission" date="2020-04" db="EMBL/GenBank/DDBJ databases">
        <authorList>
            <person name="De Canck E."/>
        </authorList>
    </citation>
    <scope>NUCLEOTIDE SEQUENCE [LARGE SCALE GENOMIC DNA]</scope>
    <source>
        <strain evidence="2 3">LMG 24238</strain>
    </source>
</reference>
<dbReference type="Proteomes" id="UP000494255">
    <property type="component" value="Unassembled WGS sequence"/>
</dbReference>